<dbReference type="InterPro" id="IPR012336">
    <property type="entry name" value="Thioredoxin-like_fold"/>
</dbReference>
<keyword evidence="2" id="KW-0201">Cytochrome c-type biogenesis</keyword>
<evidence type="ECO:0000256" key="3">
    <source>
        <dbReference type="ARBA" id="ARBA00023157"/>
    </source>
</evidence>
<accession>A0A4R6WKW4</accession>
<name>A0A4R6WKW4_9SPHI</name>
<organism evidence="7 8">
    <name type="scientific">Sphingobacterium yanglingense</name>
    <dbReference type="NCBI Taxonomy" id="1437280"/>
    <lineage>
        <taxon>Bacteria</taxon>
        <taxon>Pseudomonadati</taxon>
        <taxon>Bacteroidota</taxon>
        <taxon>Sphingobacteriia</taxon>
        <taxon>Sphingobacteriales</taxon>
        <taxon>Sphingobacteriaceae</taxon>
        <taxon>Sphingobacterium</taxon>
    </lineage>
</organism>
<keyword evidence="5" id="KW-0732">Signal</keyword>
<dbReference type="PROSITE" id="PS51352">
    <property type="entry name" value="THIOREDOXIN_2"/>
    <property type="match status" value="1"/>
</dbReference>
<dbReference type="PANTHER" id="PTHR42852:SF6">
    <property type="entry name" value="THIOL:DISULFIDE INTERCHANGE PROTEIN DSBE"/>
    <property type="match status" value="1"/>
</dbReference>
<evidence type="ECO:0000256" key="2">
    <source>
        <dbReference type="ARBA" id="ARBA00022748"/>
    </source>
</evidence>
<dbReference type="GO" id="GO:0017004">
    <property type="term" value="P:cytochrome complex assembly"/>
    <property type="evidence" value="ECO:0007669"/>
    <property type="project" value="UniProtKB-KW"/>
</dbReference>
<keyword evidence="3" id="KW-1015">Disulfide bond</keyword>
<comment type="caution">
    <text evidence="7">The sequence shown here is derived from an EMBL/GenBank/DDBJ whole genome shotgun (WGS) entry which is preliminary data.</text>
</comment>
<gene>
    <name evidence="7" type="ORF">CLV99_0452</name>
</gene>
<dbReference type="SUPFAM" id="SSF52833">
    <property type="entry name" value="Thioredoxin-like"/>
    <property type="match status" value="1"/>
</dbReference>
<evidence type="ECO:0000313" key="8">
    <source>
        <dbReference type="Proteomes" id="UP000295292"/>
    </source>
</evidence>
<keyword evidence="8" id="KW-1185">Reference proteome</keyword>
<keyword evidence="4" id="KW-0676">Redox-active center</keyword>
<dbReference type="CDD" id="cd02966">
    <property type="entry name" value="TlpA_like_family"/>
    <property type="match status" value="1"/>
</dbReference>
<sequence>MKHLHIILITLGLLSKVNVSLAQNSTYAVVYDFHVHCPEELQEGKVQIEVFKDGINSFFAKNIEYIEVDIIDSITRVHVPIPERINYVRLGAFFGRLEGAYSLINLHVGNNLFLVEDKDTIEVHLYPKKISPVIFKGQQAAKYTLQYDLARRIMINDRVFNQYRTSSGHRKFKESFAVLQHWVDSAFIQISKRLDTAGLTTEIKELLTCDYTAFLYDTKRNLMQGIVESFPYDVEAQQKVLKEISIRRYPVKDFSTALVAKSKGWVDMLLKKEWLKFALERHPERVEIVKDNDYGFANYLAERYTGVIRDKLFYLALVRERDRLGLRAVAPSILKGSLYADAFKNLAKRLEGSEIFDAEMQDKEGGIHRFADYKGKVLVIDMWYTGCLPCLYLAKELKIIQEEMKERDDVVFISLSFDKYKDVWLKTLQSGEYTHEKGVNLWMGEKGMKSPILEHYNIQGVPQLMVVNKDGILVSHNPSRPLSTDPQTRIDFKKLVESFR</sequence>
<dbReference type="Proteomes" id="UP000295292">
    <property type="component" value="Unassembled WGS sequence"/>
</dbReference>
<dbReference type="AlphaFoldDB" id="A0A4R6WKW4"/>
<feature type="domain" description="Thioredoxin" evidence="6">
    <location>
        <begin position="349"/>
        <end position="500"/>
    </location>
</feature>
<evidence type="ECO:0000256" key="5">
    <source>
        <dbReference type="SAM" id="SignalP"/>
    </source>
</evidence>
<evidence type="ECO:0000256" key="1">
    <source>
        <dbReference type="ARBA" id="ARBA00004196"/>
    </source>
</evidence>
<dbReference type="InterPro" id="IPR050553">
    <property type="entry name" value="Thioredoxin_ResA/DsbE_sf"/>
</dbReference>
<comment type="subcellular location">
    <subcellularLocation>
        <location evidence="1">Cell envelope</location>
    </subcellularLocation>
</comment>
<dbReference type="InterPro" id="IPR013766">
    <property type="entry name" value="Thioredoxin_domain"/>
</dbReference>
<reference evidence="7 8" key="1">
    <citation type="submission" date="2019-03" db="EMBL/GenBank/DDBJ databases">
        <title>Genomic Encyclopedia of Archaeal and Bacterial Type Strains, Phase II (KMG-II): from individual species to whole genera.</title>
        <authorList>
            <person name="Goeker M."/>
        </authorList>
    </citation>
    <scope>NUCLEOTIDE SEQUENCE [LARGE SCALE GENOMIC DNA]</scope>
    <source>
        <strain evidence="7 8">DSM 28353</strain>
    </source>
</reference>
<dbReference type="Gene3D" id="3.40.30.10">
    <property type="entry name" value="Glutaredoxin"/>
    <property type="match status" value="1"/>
</dbReference>
<dbReference type="PROSITE" id="PS00194">
    <property type="entry name" value="THIOREDOXIN_1"/>
    <property type="match status" value="1"/>
</dbReference>
<feature type="signal peptide" evidence="5">
    <location>
        <begin position="1"/>
        <end position="22"/>
    </location>
</feature>
<dbReference type="OrthoDB" id="9815205at2"/>
<dbReference type="GO" id="GO:0030313">
    <property type="term" value="C:cell envelope"/>
    <property type="evidence" value="ECO:0007669"/>
    <property type="project" value="UniProtKB-SubCell"/>
</dbReference>
<proteinExistence type="predicted"/>
<dbReference type="PANTHER" id="PTHR42852">
    <property type="entry name" value="THIOL:DISULFIDE INTERCHANGE PROTEIN DSBE"/>
    <property type="match status" value="1"/>
</dbReference>
<evidence type="ECO:0000259" key="6">
    <source>
        <dbReference type="PROSITE" id="PS51352"/>
    </source>
</evidence>
<evidence type="ECO:0000256" key="4">
    <source>
        <dbReference type="ARBA" id="ARBA00023284"/>
    </source>
</evidence>
<dbReference type="RefSeq" id="WP_133582854.1">
    <property type="nucleotide sequence ID" value="NZ_SNYV01000005.1"/>
</dbReference>
<dbReference type="Pfam" id="PF13905">
    <property type="entry name" value="Thioredoxin_8"/>
    <property type="match status" value="1"/>
</dbReference>
<dbReference type="InterPro" id="IPR017937">
    <property type="entry name" value="Thioredoxin_CS"/>
</dbReference>
<evidence type="ECO:0000313" key="7">
    <source>
        <dbReference type="EMBL" id="TDQ81077.1"/>
    </source>
</evidence>
<dbReference type="EMBL" id="SNYV01000005">
    <property type="protein sequence ID" value="TDQ81077.1"/>
    <property type="molecule type" value="Genomic_DNA"/>
</dbReference>
<feature type="chain" id="PRO_5020323237" evidence="5">
    <location>
        <begin position="23"/>
        <end position="500"/>
    </location>
</feature>
<protein>
    <submittedName>
        <fullName evidence="7">Thioredoxin-like protein</fullName>
    </submittedName>
</protein>
<dbReference type="InterPro" id="IPR036249">
    <property type="entry name" value="Thioredoxin-like_sf"/>
</dbReference>